<dbReference type="FunFam" id="1.10.1540.10:FF:000001">
    <property type="entry name" value="neurobeachin isoform X1"/>
    <property type="match status" value="1"/>
</dbReference>
<dbReference type="RefSeq" id="XP_008869126.1">
    <property type="nucleotide sequence ID" value="XM_008870904.1"/>
</dbReference>
<dbReference type="Gene3D" id="1.10.1540.10">
    <property type="entry name" value="BEACH domain"/>
    <property type="match status" value="1"/>
</dbReference>
<dbReference type="SMART" id="SM01026">
    <property type="entry name" value="Beach"/>
    <property type="match status" value="1"/>
</dbReference>
<keyword evidence="1 3" id="KW-0853">WD repeat</keyword>
<dbReference type="Gene3D" id="2.130.10.10">
    <property type="entry name" value="YVTN repeat-like/Quinoprotein amine dehydrogenase"/>
    <property type="match status" value="2"/>
</dbReference>
<dbReference type="PANTHER" id="PTHR13743:SF112">
    <property type="entry name" value="BEACH DOMAIN-CONTAINING PROTEIN"/>
    <property type="match status" value="1"/>
</dbReference>
<dbReference type="SUPFAM" id="SSF50729">
    <property type="entry name" value="PH domain-like"/>
    <property type="match status" value="1"/>
</dbReference>
<dbReference type="CDD" id="cd06071">
    <property type="entry name" value="Beach"/>
    <property type="match status" value="1"/>
</dbReference>
<dbReference type="GO" id="GO:0005829">
    <property type="term" value="C:cytosol"/>
    <property type="evidence" value="ECO:0007669"/>
    <property type="project" value="TreeGrafter"/>
</dbReference>
<dbReference type="InterPro" id="IPR001680">
    <property type="entry name" value="WD40_rpt"/>
</dbReference>
<dbReference type="GO" id="GO:0016020">
    <property type="term" value="C:membrane"/>
    <property type="evidence" value="ECO:0007669"/>
    <property type="project" value="TreeGrafter"/>
</dbReference>
<feature type="domain" description="BEACH" evidence="5">
    <location>
        <begin position="2425"/>
        <end position="2738"/>
    </location>
</feature>
<dbReference type="InterPro" id="IPR013320">
    <property type="entry name" value="ConA-like_dom_sf"/>
</dbReference>
<dbReference type="InterPro" id="IPR050865">
    <property type="entry name" value="BEACH_Domain"/>
</dbReference>
<dbReference type="InterPro" id="IPR036372">
    <property type="entry name" value="BEACH_dom_sf"/>
</dbReference>
<dbReference type="EMBL" id="KI913961">
    <property type="protein sequence ID" value="ETW02524.1"/>
    <property type="molecule type" value="Genomic_DNA"/>
</dbReference>
<dbReference type="InterPro" id="IPR019775">
    <property type="entry name" value="WD40_repeat_CS"/>
</dbReference>
<dbReference type="PROSITE" id="PS50082">
    <property type="entry name" value="WD_REPEATS_2"/>
    <property type="match status" value="2"/>
</dbReference>
<dbReference type="eggNOG" id="KOG1787">
    <property type="taxonomic scope" value="Eukaryota"/>
</dbReference>
<protein>
    <recommendedName>
        <fullName evidence="8">DUF4704 domain-containing protein</fullName>
    </recommendedName>
</protein>
<dbReference type="RefSeq" id="XP_008869128.1">
    <property type="nucleotide sequence ID" value="XM_008870906.1"/>
</dbReference>
<dbReference type="InterPro" id="IPR046851">
    <property type="entry name" value="NBCH_WD40"/>
</dbReference>
<dbReference type="InterPro" id="IPR023362">
    <property type="entry name" value="PH-BEACH_dom"/>
</dbReference>
<gene>
    <name evidence="7" type="ORF">H310_06017</name>
</gene>
<dbReference type="Pfam" id="PF14844">
    <property type="entry name" value="PH_BEACH"/>
    <property type="match status" value="1"/>
</dbReference>
<dbReference type="PROSITE" id="PS51783">
    <property type="entry name" value="PH_BEACH"/>
    <property type="match status" value="1"/>
</dbReference>
<evidence type="ECO:0000313" key="7">
    <source>
        <dbReference type="EMBL" id="ETW02524.1"/>
    </source>
</evidence>
<accession>A0A024U8D2</accession>
<dbReference type="PANTHER" id="PTHR13743">
    <property type="entry name" value="BEIGE/BEACH-RELATED"/>
    <property type="match status" value="1"/>
</dbReference>
<dbReference type="InterPro" id="IPR036322">
    <property type="entry name" value="WD40_repeat_dom_sf"/>
</dbReference>
<feature type="repeat" description="WD" evidence="3">
    <location>
        <begin position="2918"/>
        <end position="2959"/>
    </location>
</feature>
<organism evidence="7">
    <name type="scientific">Aphanomyces invadans</name>
    <dbReference type="NCBI Taxonomy" id="157072"/>
    <lineage>
        <taxon>Eukaryota</taxon>
        <taxon>Sar</taxon>
        <taxon>Stramenopiles</taxon>
        <taxon>Oomycota</taxon>
        <taxon>Saprolegniomycetes</taxon>
        <taxon>Saprolegniales</taxon>
        <taxon>Verrucalvaceae</taxon>
        <taxon>Aphanomyces</taxon>
    </lineage>
</organism>
<dbReference type="SUPFAM" id="SSF50978">
    <property type="entry name" value="WD40 repeat-like"/>
    <property type="match status" value="1"/>
</dbReference>
<dbReference type="Pfam" id="PF20425">
    <property type="entry name" value="Neurobeachin"/>
    <property type="match status" value="1"/>
</dbReference>
<dbReference type="SMART" id="SM00320">
    <property type="entry name" value="WD40"/>
    <property type="match status" value="3"/>
</dbReference>
<evidence type="ECO:0000256" key="3">
    <source>
        <dbReference type="PROSITE-ProRule" id="PRU00221"/>
    </source>
</evidence>
<dbReference type="VEuPathDB" id="FungiDB:H310_06017"/>
<dbReference type="InterPro" id="IPR000409">
    <property type="entry name" value="BEACH_dom"/>
</dbReference>
<evidence type="ECO:0000256" key="4">
    <source>
        <dbReference type="SAM" id="MobiDB-lite"/>
    </source>
</evidence>
<dbReference type="PROSITE" id="PS50294">
    <property type="entry name" value="WD_REPEATS_REGION"/>
    <property type="match status" value="1"/>
</dbReference>
<evidence type="ECO:0008006" key="8">
    <source>
        <dbReference type="Google" id="ProtNLM"/>
    </source>
</evidence>
<dbReference type="InterPro" id="IPR011993">
    <property type="entry name" value="PH-like_dom_sf"/>
</dbReference>
<dbReference type="SUPFAM" id="SSF49899">
    <property type="entry name" value="Concanavalin A-like lectins/glucanases"/>
    <property type="match status" value="1"/>
</dbReference>
<name>A0A024U8D2_9STRA</name>
<dbReference type="EMBL" id="KI913961">
    <property type="protein sequence ID" value="ETW02522.1"/>
    <property type="molecule type" value="Genomic_DNA"/>
</dbReference>
<feature type="domain" description="BEACH-type PH" evidence="6">
    <location>
        <begin position="2320"/>
        <end position="2412"/>
    </location>
</feature>
<dbReference type="Pfam" id="PF02138">
    <property type="entry name" value="Beach"/>
    <property type="match status" value="1"/>
</dbReference>
<dbReference type="EMBL" id="KI913961">
    <property type="protein sequence ID" value="ETW02521.1"/>
    <property type="molecule type" value="Genomic_DNA"/>
</dbReference>
<dbReference type="InterPro" id="IPR046852">
    <property type="entry name" value="Neurobeachin_a-sol"/>
</dbReference>
<dbReference type="PROSITE" id="PS00678">
    <property type="entry name" value="WD_REPEATS_1"/>
    <property type="match status" value="1"/>
</dbReference>
<dbReference type="Gene3D" id="2.30.29.30">
    <property type="entry name" value="Pleckstrin-homology domain (PH domain)/Phosphotyrosine-binding domain (PTB)"/>
    <property type="match status" value="1"/>
</dbReference>
<evidence type="ECO:0000259" key="6">
    <source>
        <dbReference type="PROSITE" id="PS51783"/>
    </source>
</evidence>
<dbReference type="Pfam" id="PF20426">
    <property type="entry name" value="NBCH_WD40"/>
    <property type="match status" value="1"/>
</dbReference>
<dbReference type="InterPro" id="IPR015943">
    <property type="entry name" value="WD40/YVTN_repeat-like_dom_sf"/>
</dbReference>
<dbReference type="EMBL" id="KI913961">
    <property type="protein sequence ID" value="ETW02523.1"/>
    <property type="molecule type" value="Genomic_DNA"/>
</dbReference>
<evidence type="ECO:0000256" key="1">
    <source>
        <dbReference type="ARBA" id="ARBA00022574"/>
    </source>
</evidence>
<dbReference type="RefSeq" id="XP_008869127.1">
    <property type="nucleotide sequence ID" value="XM_008870905.1"/>
</dbReference>
<dbReference type="GeneID" id="20083067"/>
<sequence length="3105" mass="352656">MGLSHEDDVDEASLDDEALTKYVYDLVQSRRRKFTLSDILDGEDAAPYDRTPSMSSNDAEDASSCDRTPFMSSNDEGDEYARAAKKSGECSDSRRRLAFRKLWDTYMTTLSSQDDGMIHFLADIEALQRSELHTSTSDWPVDALDAVVGQLYLDMEASRLEVRLVLTFRILAKALRWKRNQAVVLRLHTDFLVRIGGAMLTWMDSTQDGKGEATSLEAVEEALQHWTTMLEVCLVGSSDAWAAWTNMNKHIDGPKTLSTARANSTLDPQAKMQCVDAMDTMNHREIESIGTSPSQESIHFTVMDQYIMIPRFMPMLPALVDCIVQVMHRARTHDSATTNLFLPLQLRLLTLLGSLCCVQRSLGFAKGSSWISFELNESTLTTLFDMLLITTKDVTSVGRLADEAQFARLVVAVALEACESAPPYRSKWALVAEKLSLLTSTVRWIQDQAMKLAMLATPRVETETSSTIASQPWLISTDLTAHDSIPCDTLDSAQPFTWCASCQDKSTLWRMAGFVASCPPIPHASHRQTAMTTVVFEMANRCYKALFDMLFVAYVCPTIQHEDAVSTANANHTCTFLEHIVMVSLDILKQSRKTLHGLSVELHASIFLQRIYDVNPASTILPNVLRKYQAWIFLLHHPGLFPDACTILQDVATPRRIHDDVSIASLTGNRTATRTHVYIHTLLSALFAAIAKSSFNKAEIVDQVTDTVVQYQHQLQFVYSITRVLDHIARHNRHLHPFVYSPANFSKLVAVLATLHGNRDATQRLQLVATLSVLRLLHRHVMADRTSANAVLHREFISQRSASSTPPQQFLPCLFALLRQRQCVPLVLDMLSTLLASATFLMFVHDLSHHSTSGDRFDFLRVHMFQSFIQSISELVSCHDNDSDDVEATVASMVGCVATLLSTQTSFGKDLQKLFRDCNAFVHLTNLLHSPRFVEQQTHIHITRQVCHVLTLLMAKNRESKAEFRTLMVTTGDDHERVAYEPLVDVFLAAEHGVPSWESMQVVWTMMLDNDLSSCRVRNPDAIPVLFCLFRHCTRQDQVKFLQQFKRLFDPSSYDVLNRSMCCYVQPGTLDQLLDALEGGVHLPEVIDVMVEIGWHSVGVHQLKRIFRLLQRPSMSNLVAPLVDALYYMIQRHVGLVEPSRFFFFDGDQSGLELAPFPFPTKGFTFHTWLRLDEYAPPSSRHCVFSWLDKHGNGHALMIRHGYLEYGTAGNLMQTTVRLEETTWYCITVVHSAGTFRLRPELAIFLNGDLAWVGDIPPVEFDGPVAFGNIACAVTPSPASTGRHAIDYCGQMMMGAMYFFKKPLPKDHVMLMHEMGPDTVLFGDDYEWNLDMVWSYNPSVWEGQYFLDSSSNFQEADPLQSAARRLDGTYHIYTRSAIDVLDCIGGISVLFPLFAQFDTQTSLDLNANVLKLFCAVLKTNVANQRYMQDYHGFLVTGYLLSRISPNHMTLQALNAIHLFVMGEINESLPFQTQALRHWLADFSLWVFTPLDIQIHVVKILQRLVLTSSTSIWPNVLTVRKVLDDLRLFYWFTPPADVWDLEDDGGEMQLQALSPSHFEARESTYNKREWIHPDTKVSMATHLNSDDRVMVRSELWKLLDIICRQKATDLDQNDASALCGFLAFSGDERQKLDLLALLHGLLATSSLRQHLIGLMSVEARKQVNRPELNLDPHGVMHPISAFGTPIDGHDILFALVFRRTNVTTLIKLRAFELLVQFVTHDSQWTQGRTSHASVYLLCAMDCVGSYDDLAPLCFRLLEKGDLIDGAAAPASSLIHHPSLIPALLSSLLLCDDRICLAVVNGLAHFVRSSQRNALYLTPYPRLVVLILLRFSNVDDVAVCIGLLGSLILTQLQTNEDGWYLFHSVAASIEALVTSKALAYRLRCDLVLYVLKELSTDHVLRSPRQPVKASKWQYLSQDSERQRWFIFHSNMWHMVFAIEDVLFGDVHTPMSVPSTFAWPVATALIDLIQQLDMQYWLTFPLEEYAPHPWLPRKGGMVRVVIHLLLAGMTIHRAEAFAYLRAYVCDEAFPHARNKTVLVDLIRDVVHLLRCQRRQQQSAHAVQSTPASNFSRTLYPFVQELVRRHKGMLQLLLLDSTESVLRGSMPATDEDDPVLKMLQLETHLNMPWSTWDSVMPPENDELWHTEMKFQRIFAVAQATWPLVHWELLSTLCTKHRLTTPAMDIMLSNSMRLERSVWKFSSEAQEKQRLLASHTWQRILRSLTNERGPWGQQPDSDVAPFVSWKLDSSENHMRQRVKLKRHYNAKELPVPSPSNVLLLPQEAQISLATELLQAKALASYNEDFYRKYKLALDEVDDEQNQGAKQDSGVDSSFECEWIAKTKVMAGQVHIRPPYLILHLAAKKKTKRLYLRDLVQSQFRRYQFQLCALELFFRDGVSLFLNLRNRKTCQAVDQTIRSLQLPRLHHLGGRSPRQLFERSELTELWVQRKVSNFDYLMYLNTIAGRTYNDLAQYPIFPWILADYTSKTLDLSNPATFRNLERPIGVQSDQSMAFFTERYKVLNMEYQRSVNSPSSMDDMPQLPPFHYGTHYSTSAFVIGFLVRLQPFMNYHRRLQGGKLDHADRLFHSIDAAYKSCTSNPSDVRELIPEFFYLPDFLVNSSSDPLGTKQNGEVVHHVELPPWANDSPEEFIRLHRLALESEYVSLNLHHWVDLIFGYKQRPPLFGGTSHAVTACNVYFHLTYDGAVDLEKLKRTDPHLYETTLRQIDCFGQTPPQLLFRPHPKRYLATDLIRPIFQSLTSLVGYPRCRLSRCRRPLLYLSIDGDVCVGIDTNRNVSVHKWRELPPDHEPPYSMSSVPMIQYSLGVPFATHAVTTYAETAIVLSSSLFVSFRKHVFSCGHWDHSIRMTHLETGRTIKTLLRHHDVVTCIALSEDGAYLVSGSSDNTVMVWEFDVKADTMVPHHTLYGHDDGITCVAVSISFNLVISSSRDGTVIVHTLSNGRYLRTIRPVKVGSRRARLAWVGLTRTGQILTYCESNSTLYLYSINGKALSSTHVDQKLQAFYLTKDGQYAMVGGRGQTVVVYRLHDMHVVLEFDGSERATRGFQSAIHSICLSKDEMHLVVGLANGDACVYTPNAEYLRERLQKRLTNLGF</sequence>
<dbReference type="Pfam" id="PF15787">
    <property type="entry name" value="DUF4704"/>
    <property type="match status" value="1"/>
</dbReference>
<proteinExistence type="predicted"/>
<dbReference type="GO" id="GO:0019901">
    <property type="term" value="F:protein kinase binding"/>
    <property type="evidence" value="ECO:0007669"/>
    <property type="project" value="TreeGrafter"/>
</dbReference>
<dbReference type="GO" id="GO:0008104">
    <property type="term" value="P:intracellular protein localization"/>
    <property type="evidence" value="ECO:0007669"/>
    <property type="project" value="TreeGrafter"/>
</dbReference>
<dbReference type="SUPFAM" id="SSF81837">
    <property type="entry name" value="BEACH domain"/>
    <property type="match status" value="1"/>
</dbReference>
<dbReference type="RefSeq" id="XP_008869129.1">
    <property type="nucleotide sequence ID" value="XM_008870907.1"/>
</dbReference>
<dbReference type="InterPro" id="IPR031570">
    <property type="entry name" value="NBEA/BDCP_DUF4704"/>
</dbReference>
<feature type="repeat" description="WD" evidence="3">
    <location>
        <begin position="2872"/>
        <end position="2913"/>
    </location>
</feature>
<feature type="region of interest" description="Disordered" evidence="4">
    <location>
        <begin position="43"/>
        <end position="86"/>
    </location>
</feature>
<evidence type="ECO:0000259" key="5">
    <source>
        <dbReference type="PROSITE" id="PS50197"/>
    </source>
</evidence>
<keyword evidence="2" id="KW-0677">Repeat</keyword>
<dbReference type="PROSITE" id="PS50197">
    <property type="entry name" value="BEACH"/>
    <property type="match status" value="1"/>
</dbReference>
<dbReference type="OrthoDB" id="26681at2759"/>
<dbReference type="STRING" id="157072.A0A024U8D2"/>
<evidence type="ECO:0000256" key="2">
    <source>
        <dbReference type="ARBA" id="ARBA00022737"/>
    </source>
</evidence>
<reference evidence="7" key="1">
    <citation type="submission" date="2013-12" db="EMBL/GenBank/DDBJ databases">
        <title>The Genome Sequence of Aphanomyces invadans NJM9701.</title>
        <authorList>
            <consortium name="The Broad Institute Genomics Platform"/>
            <person name="Russ C."/>
            <person name="Tyler B."/>
            <person name="van West P."/>
            <person name="Dieguez-Uribeondo J."/>
            <person name="Young S.K."/>
            <person name="Zeng Q."/>
            <person name="Gargeya S."/>
            <person name="Fitzgerald M."/>
            <person name="Abouelleil A."/>
            <person name="Alvarado L."/>
            <person name="Chapman S.B."/>
            <person name="Gainer-Dewar J."/>
            <person name="Goldberg J."/>
            <person name="Griggs A."/>
            <person name="Gujja S."/>
            <person name="Hansen M."/>
            <person name="Howarth C."/>
            <person name="Imamovic A."/>
            <person name="Ireland A."/>
            <person name="Larimer J."/>
            <person name="McCowan C."/>
            <person name="Murphy C."/>
            <person name="Pearson M."/>
            <person name="Poon T.W."/>
            <person name="Priest M."/>
            <person name="Roberts A."/>
            <person name="Saif S."/>
            <person name="Shea T."/>
            <person name="Sykes S."/>
            <person name="Wortman J."/>
            <person name="Nusbaum C."/>
            <person name="Birren B."/>
        </authorList>
    </citation>
    <scope>NUCLEOTIDE SEQUENCE [LARGE SCALE GENOMIC DNA]</scope>
    <source>
        <strain evidence="7">NJM9701</strain>
    </source>
</reference>